<protein>
    <submittedName>
        <fullName evidence="2">Uncharacterized protein</fullName>
    </submittedName>
</protein>
<sequence>MPSLVGLDSAAHVVAQGSEATALGNDPSASETRNTSQKQVQDLLPAQEHAQTRLDLFHTLSNEIHINILAHLWRDPVSQICFGLTARRFYALFHFVLDQGQLYIGSGKLYEIKRFPFDLRMQAAVDESHVLYGWYEYGYMLGATCVEWQRSLGELLWDESWLWRGLRCCMSCVRYKPEEAFGGFELEIKVEKDNPKALIELEKRELDWYRFLCRRCRAKILLVECVGREQVVEVHGNAWEERVSLGLIRCGEESRSKELWIKMMCQYYEDEEILETWDEVFAKMDI</sequence>
<evidence type="ECO:0000313" key="3">
    <source>
        <dbReference type="Proteomes" id="UP000664132"/>
    </source>
</evidence>
<keyword evidence="3" id="KW-1185">Reference proteome</keyword>
<dbReference type="Proteomes" id="UP000664132">
    <property type="component" value="Unassembled WGS sequence"/>
</dbReference>
<organism evidence="2 3">
    <name type="scientific">Cadophora malorum</name>
    <dbReference type="NCBI Taxonomy" id="108018"/>
    <lineage>
        <taxon>Eukaryota</taxon>
        <taxon>Fungi</taxon>
        <taxon>Dikarya</taxon>
        <taxon>Ascomycota</taxon>
        <taxon>Pezizomycotina</taxon>
        <taxon>Leotiomycetes</taxon>
        <taxon>Helotiales</taxon>
        <taxon>Ploettnerulaceae</taxon>
        <taxon>Cadophora</taxon>
    </lineage>
</organism>
<dbReference type="OrthoDB" id="3507865at2759"/>
<accession>A0A8H7WHV7</accession>
<name>A0A8H7WHV7_9HELO</name>
<evidence type="ECO:0000313" key="2">
    <source>
        <dbReference type="EMBL" id="KAG4425216.1"/>
    </source>
</evidence>
<feature type="compositionally biased region" description="Polar residues" evidence="1">
    <location>
        <begin position="27"/>
        <end position="40"/>
    </location>
</feature>
<reference evidence="2" key="1">
    <citation type="submission" date="2021-02" db="EMBL/GenBank/DDBJ databases">
        <title>Genome sequence Cadophora malorum strain M34.</title>
        <authorList>
            <person name="Stefanovic E."/>
            <person name="Vu D."/>
            <person name="Scully C."/>
            <person name="Dijksterhuis J."/>
            <person name="Roader J."/>
            <person name="Houbraken J."/>
        </authorList>
    </citation>
    <scope>NUCLEOTIDE SEQUENCE</scope>
    <source>
        <strain evidence="2">M34</strain>
    </source>
</reference>
<dbReference type="AlphaFoldDB" id="A0A8H7WHV7"/>
<evidence type="ECO:0000256" key="1">
    <source>
        <dbReference type="SAM" id="MobiDB-lite"/>
    </source>
</evidence>
<proteinExistence type="predicted"/>
<comment type="caution">
    <text evidence="2">The sequence shown here is derived from an EMBL/GenBank/DDBJ whole genome shotgun (WGS) entry which is preliminary data.</text>
</comment>
<dbReference type="EMBL" id="JAFJYH010000012">
    <property type="protein sequence ID" value="KAG4425216.1"/>
    <property type="molecule type" value="Genomic_DNA"/>
</dbReference>
<gene>
    <name evidence="2" type="ORF">IFR04_001583</name>
</gene>
<feature type="region of interest" description="Disordered" evidence="1">
    <location>
        <begin position="21"/>
        <end position="40"/>
    </location>
</feature>